<dbReference type="AlphaFoldDB" id="A0A431U9A6"/>
<feature type="transmembrane region" description="Helical" evidence="1">
    <location>
        <begin position="12"/>
        <end position="32"/>
    </location>
</feature>
<evidence type="ECO:0000256" key="1">
    <source>
        <dbReference type="SAM" id="Phobius"/>
    </source>
</evidence>
<dbReference type="OrthoDB" id="954558at2"/>
<proteinExistence type="predicted"/>
<feature type="transmembrane region" description="Helical" evidence="1">
    <location>
        <begin position="61"/>
        <end position="80"/>
    </location>
</feature>
<evidence type="ECO:0000313" key="2">
    <source>
        <dbReference type="EMBL" id="RTQ53426.1"/>
    </source>
</evidence>
<comment type="caution">
    <text evidence="2">The sequence shown here is derived from an EMBL/GenBank/DDBJ whole genome shotgun (WGS) entry which is preliminary data.</text>
</comment>
<protein>
    <recommendedName>
        <fullName evidence="4">DUF1772 domain-containing protein</fullName>
    </recommendedName>
</protein>
<gene>
    <name evidence="2" type="ORF">EJV47_01415</name>
</gene>
<feature type="transmembrane region" description="Helical" evidence="1">
    <location>
        <begin position="89"/>
        <end position="112"/>
    </location>
</feature>
<keyword evidence="3" id="KW-1185">Reference proteome</keyword>
<keyword evidence="1" id="KW-1133">Transmembrane helix</keyword>
<sequence length="181" mass="20052">MKTTAFPSHWIFLAYLVLTFYCLGAAVMNEFVEYQSWADLGSYLSAADFAAWHVATAQHTMPFLTVPAVLLSVVLLLLCWQRPPAIPRLALWLALACHVLFWASTVLVQWPLEGALGQGQFSPDLMERLLRSDWVRKVLLLLEAPVAVYMAHRVLRPVRGDASPHILLPVQGAPSNACASA</sequence>
<organism evidence="2 3">
    <name type="scientific">Hymenobacter gummosus</name>
    <dbReference type="NCBI Taxonomy" id="1776032"/>
    <lineage>
        <taxon>Bacteria</taxon>
        <taxon>Pseudomonadati</taxon>
        <taxon>Bacteroidota</taxon>
        <taxon>Cytophagia</taxon>
        <taxon>Cytophagales</taxon>
        <taxon>Hymenobacteraceae</taxon>
        <taxon>Hymenobacter</taxon>
    </lineage>
</organism>
<evidence type="ECO:0008006" key="4">
    <source>
        <dbReference type="Google" id="ProtNLM"/>
    </source>
</evidence>
<dbReference type="EMBL" id="RXOF01000001">
    <property type="protein sequence ID" value="RTQ53426.1"/>
    <property type="molecule type" value="Genomic_DNA"/>
</dbReference>
<reference evidence="2 3" key="1">
    <citation type="submission" date="2018-12" db="EMBL/GenBank/DDBJ databases">
        <title>Hymenobacter gummosus sp. nov., isolated from a spring.</title>
        <authorList>
            <person name="Nie L."/>
        </authorList>
    </citation>
    <scope>NUCLEOTIDE SEQUENCE [LARGE SCALE GENOMIC DNA]</scope>
    <source>
        <strain evidence="2 3">KCTC 52166</strain>
    </source>
</reference>
<evidence type="ECO:0000313" key="3">
    <source>
        <dbReference type="Proteomes" id="UP000282184"/>
    </source>
</evidence>
<name>A0A431U9A6_9BACT</name>
<keyword evidence="1" id="KW-0812">Transmembrane</keyword>
<dbReference type="Proteomes" id="UP000282184">
    <property type="component" value="Unassembled WGS sequence"/>
</dbReference>
<accession>A0A431U9A6</accession>
<keyword evidence="1" id="KW-0472">Membrane</keyword>
<dbReference type="RefSeq" id="WP_126691353.1">
    <property type="nucleotide sequence ID" value="NZ_RXOF01000001.1"/>
</dbReference>